<dbReference type="Pfam" id="PF06725">
    <property type="entry name" value="3D"/>
    <property type="match status" value="1"/>
</dbReference>
<dbReference type="EMBL" id="JAKIJS010000006">
    <property type="protein sequence ID" value="MCF6139579.1"/>
    <property type="molecule type" value="Genomic_DNA"/>
</dbReference>
<dbReference type="Gene3D" id="2.40.40.10">
    <property type="entry name" value="RlpA-like domain"/>
    <property type="match status" value="1"/>
</dbReference>
<accession>A0ABS9H3Q1</accession>
<dbReference type="Proteomes" id="UP001649381">
    <property type="component" value="Unassembled WGS sequence"/>
</dbReference>
<sequence>MTHLKTVMTRMFSGKWLLVSIAGLIVFGAAVSVGAYEMTKNSVTLSINGKEKQVETHAETVKGIFKENGIDIGSHDKVDPGLDTKVKNQMKVTWTQAHQVTVKIGKEEKKVWTTASTVNELLDQEQIEVGKHDQVTPKLETDISDGLEVKLDKAFQVQLNDGGKEKKVWATSITVADLLKQNKIQLSEMDRVEPGKDALVKKGSQVKVIRVEKVTDVVEEKVDYAVVKRKDSSLDKGKEKVVSNGQEGKVKKHYEVVMENGKEVSRELVKTEKVSDSKDKIVAVGTRVNTKTVSRKKSSEPAGREFYVSSTAYTAFCTGCSGVTTTGYNLKANPNAKVIAVDPSVIPLGSKVWVEGYGYATALDTGGAINGNKIDVFFSSKSAARSWGRKTVRIKIIN</sequence>
<dbReference type="InterPro" id="IPR036908">
    <property type="entry name" value="RlpA-like_sf"/>
</dbReference>
<evidence type="ECO:0000313" key="4">
    <source>
        <dbReference type="Proteomes" id="UP001649381"/>
    </source>
</evidence>
<dbReference type="PANTHER" id="PTHR39160">
    <property type="entry name" value="CELL WALL-BINDING PROTEIN YOCH"/>
    <property type="match status" value="1"/>
</dbReference>
<dbReference type="InterPro" id="IPR010611">
    <property type="entry name" value="3D_dom"/>
</dbReference>
<gene>
    <name evidence="3" type="ORF">L2716_17830</name>
</gene>
<evidence type="ECO:0000313" key="3">
    <source>
        <dbReference type="EMBL" id="MCF6139579.1"/>
    </source>
</evidence>
<name>A0ABS9H3Q1_9BACL</name>
<dbReference type="InterPro" id="IPR051933">
    <property type="entry name" value="Resuscitation_pf_RpfB"/>
</dbReference>
<dbReference type="InterPro" id="IPR059180">
    <property type="entry name" value="3D_YorM"/>
</dbReference>
<dbReference type="CDD" id="cd14667">
    <property type="entry name" value="3D_containing_proteins"/>
    <property type="match status" value="1"/>
</dbReference>
<comment type="caution">
    <text evidence="3">The sequence shown here is derived from an EMBL/GenBank/DDBJ whole genome shotgun (WGS) entry which is preliminary data.</text>
</comment>
<organism evidence="3 4">
    <name type="scientific">Pseudalkalibacillus berkeleyi</name>
    <dbReference type="NCBI Taxonomy" id="1069813"/>
    <lineage>
        <taxon>Bacteria</taxon>
        <taxon>Bacillati</taxon>
        <taxon>Bacillota</taxon>
        <taxon>Bacilli</taxon>
        <taxon>Bacillales</taxon>
        <taxon>Fictibacillaceae</taxon>
        <taxon>Pseudalkalibacillus</taxon>
    </lineage>
</organism>
<feature type="domain" description="G5" evidence="2">
    <location>
        <begin position="208"/>
        <end position="288"/>
    </location>
</feature>
<reference evidence="3 4" key="1">
    <citation type="submission" date="2022-01" db="EMBL/GenBank/DDBJ databases">
        <title>Alkalihalobacillus sp. EGI L200015, a novel bacterium isolated from a salt lake sediment.</title>
        <authorList>
            <person name="Gao L."/>
            <person name="Fang B.-Z."/>
            <person name="Li W.-J."/>
        </authorList>
    </citation>
    <scope>NUCLEOTIDE SEQUENCE [LARGE SCALE GENOMIC DNA]</scope>
    <source>
        <strain evidence="3 4">KCTC 12718</strain>
    </source>
</reference>
<dbReference type="PANTHER" id="PTHR39160:SF4">
    <property type="entry name" value="RESUSCITATION-PROMOTING FACTOR RPFB"/>
    <property type="match status" value="1"/>
</dbReference>
<dbReference type="Pfam" id="PF03990">
    <property type="entry name" value="DUF348"/>
    <property type="match status" value="3"/>
</dbReference>
<dbReference type="SMART" id="SM01208">
    <property type="entry name" value="G5"/>
    <property type="match status" value="1"/>
</dbReference>
<dbReference type="Pfam" id="PF07501">
    <property type="entry name" value="G5"/>
    <property type="match status" value="1"/>
</dbReference>
<dbReference type="PROSITE" id="PS51109">
    <property type="entry name" value="G5"/>
    <property type="match status" value="1"/>
</dbReference>
<keyword evidence="1" id="KW-0732">Signal</keyword>
<dbReference type="InterPro" id="IPR011098">
    <property type="entry name" value="G5_dom"/>
</dbReference>
<keyword evidence="4" id="KW-1185">Reference proteome</keyword>
<evidence type="ECO:0000256" key="1">
    <source>
        <dbReference type="ARBA" id="ARBA00022729"/>
    </source>
</evidence>
<protein>
    <submittedName>
        <fullName evidence="3">Ubiquitin-like domain-containing protein</fullName>
    </submittedName>
</protein>
<dbReference type="SUPFAM" id="SSF50685">
    <property type="entry name" value="Barwin-like endoglucanases"/>
    <property type="match status" value="1"/>
</dbReference>
<proteinExistence type="predicted"/>
<dbReference type="RefSeq" id="WP_236339041.1">
    <property type="nucleotide sequence ID" value="NZ_JAKIJS010000006.1"/>
</dbReference>
<evidence type="ECO:0000259" key="2">
    <source>
        <dbReference type="PROSITE" id="PS51109"/>
    </source>
</evidence>
<dbReference type="InterPro" id="IPR007137">
    <property type="entry name" value="DUF348"/>
</dbReference>
<dbReference type="Gene3D" id="2.20.230.10">
    <property type="entry name" value="Resuscitation-promoting factor rpfb"/>
    <property type="match status" value="1"/>
</dbReference>